<comment type="caution">
    <text evidence="3">The sequence shown here is derived from an EMBL/GenBank/DDBJ whole genome shotgun (WGS) entry which is preliminary data.</text>
</comment>
<protein>
    <submittedName>
        <fullName evidence="3">REJ domain-containing protein</fullName>
    </submittedName>
</protein>
<dbReference type="InterPro" id="IPR035986">
    <property type="entry name" value="PKD_dom_sf"/>
</dbReference>
<reference evidence="3 4" key="1">
    <citation type="submission" date="2018-04" db="EMBL/GenBank/DDBJ databases">
        <title>Genomic Encyclopedia of Type Strains, Phase IV (KMG-IV): sequencing the most valuable type-strain genomes for metagenomic binning, comparative biology and taxonomic classification.</title>
        <authorList>
            <person name="Goeker M."/>
        </authorList>
    </citation>
    <scope>NUCLEOTIDE SEQUENCE [LARGE SCALE GENOMIC DNA]</scope>
    <source>
        <strain evidence="3 4">DSM 28688</strain>
    </source>
</reference>
<organism evidence="3 4">
    <name type="scientific">Tamilnaduibacter salinus</name>
    <dbReference type="NCBI Taxonomy" id="1484056"/>
    <lineage>
        <taxon>Bacteria</taxon>
        <taxon>Pseudomonadati</taxon>
        <taxon>Pseudomonadota</taxon>
        <taxon>Gammaproteobacteria</taxon>
        <taxon>Pseudomonadales</taxon>
        <taxon>Marinobacteraceae</taxon>
        <taxon>Tamilnaduibacter</taxon>
    </lineage>
</organism>
<dbReference type="InterPro" id="IPR013783">
    <property type="entry name" value="Ig-like_fold"/>
</dbReference>
<evidence type="ECO:0000256" key="1">
    <source>
        <dbReference type="SAM" id="MobiDB-lite"/>
    </source>
</evidence>
<dbReference type="SMART" id="SM00089">
    <property type="entry name" value="PKD"/>
    <property type="match status" value="5"/>
</dbReference>
<dbReference type="Gene3D" id="2.60.40.10">
    <property type="entry name" value="Immunoglobulins"/>
    <property type="match status" value="6"/>
</dbReference>
<evidence type="ECO:0000259" key="2">
    <source>
        <dbReference type="SMART" id="SM00089"/>
    </source>
</evidence>
<dbReference type="InterPro" id="IPR029865">
    <property type="entry name" value="KIAA0319-like"/>
</dbReference>
<proteinExistence type="predicted"/>
<feature type="domain" description="PKD/Chitinase" evidence="2">
    <location>
        <begin position="962"/>
        <end position="1050"/>
    </location>
</feature>
<feature type="domain" description="PKD/Chitinase" evidence="2">
    <location>
        <begin position="1055"/>
        <end position="1146"/>
    </location>
</feature>
<dbReference type="PANTHER" id="PTHR46182:SF2">
    <property type="entry name" value="FI19480P1"/>
    <property type="match status" value="1"/>
</dbReference>
<feature type="domain" description="PKD/Chitinase" evidence="2">
    <location>
        <begin position="764"/>
        <end position="858"/>
    </location>
</feature>
<feature type="compositionally biased region" description="Polar residues" evidence="1">
    <location>
        <begin position="622"/>
        <end position="637"/>
    </location>
</feature>
<sequence length="1298" mass="132786">RTVFQEARTAPVTTSSCSISTCQPGEWGSFAIGELAAGESWTVTVPVQRNSPLSGEPLTSHALVTEGSGAYTLGTRPTVIAADEPSLQLAVSSSRQVIGDAESHRYEVDFGNVSAAAFQNLSLSVDLPTGASLDSASDGGTLVDGQVVWDLGTVNAGAGGKRWFTLSPPSGLAQGEVLVSEARLDTGGEALALASESVVVRNGVGLTLDVTTIGDRSQPDDLIYYRYVVANKGVTDLADVTLDMMVSERTVFQEARTAPVTTSSCSISTCQPGEWGSFAIGELAAGESWTVTVPVQRNSPLSGEPLTSHALVTEGSGAYTLGTRHSVIATNEEALQLALIADSFTVESGGDQTVEVWAGNPGANTEENLLLSVVLPDGYAVSSASGTSEVVGNTVYWPLGNLSAGTWRKETLTVTADSGLAEGETLALRGRLNDDSALGSVARAMLTSVVTPTALDYSVSVTPGETPLVSGSDFVMSVTTNNSTGVQYTDVVSFLTVPVDTSAPEGDSGISDCSLTTCQSGEWGSWAIGVLDNGDTDTRSLTGQLASSVVDGQLLVGGTALGHSTPPMRAPALFFALGVGDAFVVDPNHDSDNDGIPDWWEIRHQYDRLDASDAATDDDMDGSQNLEEFQEGTSPTLADTDGDGILDGPDTVLGDEPPVADAGEDRSVTSGAEVTLDGTGSSQNDDPSGSAPLTYSWSQTSGTAVTLSDPSDAQPTFTAPTVTAAEQLEFNLVVSDDTGNSDSDSVVVEVTPEAVDEPPVADAGPDQPSAGEEILPGDTVTLNGSNSSDVPDDLADLTFAWTEVTSTGVTLSDSSDMMPTFTAPDLGASGGTLEFQLTVEDTAGQSDTDSVLINVSAFDPPVADAGPDQEVDAGASVSLDGSNSTDSDGDITGYGWTQTDGEAVSLAGADTPAPSFTAPDVSTMLEFELEVTDSQGLKDTDKTVVNVTKDPVPVCRAGDNQTVDEYASGSLTEVTLDASGSTIVSGSIASYQWSQEAGPGVTLSTPSMVSTLFTVPEVEAAGASLTFKVTCTSDKGVVASDTVTINVVDVNRPPVADAGDDQDDASTGAQVMLNAIGSMDPDGDAVTYQWTQTGGTAVTLSDPSALAPTFIAPDAPDGGVTLTFEVSVSDGDLSDTDEVAVTVFAPSNTVPGADAGLDQTVGSEEVVTLDASASSDAETPFAGLALEWEQVSGPDVTLSSTGASRPTFTAPETGTDAVELVFRVTVTDEGGQSASDEVVITVRASRAVAGDTAESSGGDSGSGGCSVVRGGAPDPTLPLVALAALIMLYRKRLLSLFR</sequence>
<evidence type="ECO:0000313" key="4">
    <source>
        <dbReference type="Proteomes" id="UP000245887"/>
    </source>
</evidence>
<accession>A0A2U1CYK0</accession>
<feature type="non-terminal residue" evidence="3">
    <location>
        <position position="1"/>
    </location>
</feature>
<dbReference type="GO" id="GO:0031410">
    <property type="term" value="C:cytoplasmic vesicle"/>
    <property type="evidence" value="ECO:0007669"/>
    <property type="project" value="TreeGrafter"/>
</dbReference>
<feature type="domain" description="PKD/Chitinase" evidence="2">
    <location>
        <begin position="862"/>
        <end position="950"/>
    </location>
</feature>
<dbReference type="EMBL" id="QEKQ01000003">
    <property type="protein sequence ID" value="PVY77568.1"/>
    <property type="molecule type" value="Genomic_DNA"/>
</dbReference>
<feature type="compositionally biased region" description="Polar residues" evidence="1">
    <location>
        <begin position="668"/>
        <end position="696"/>
    </location>
</feature>
<feature type="region of interest" description="Disordered" evidence="1">
    <location>
        <begin position="863"/>
        <end position="887"/>
    </location>
</feature>
<dbReference type="Proteomes" id="UP000245887">
    <property type="component" value="Unassembled WGS sequence"/>
</dbReference>
<dbReference type="GO" id="GO:0016020">
    <property type="term" value="C:membrane"/>
    <property type="evidence" value="ECO:0007669"/>
    <property type="project" value="TreeGrafter"/>
</dbReference>
<dbReference type="InterPro" id="IPR022409">
    <property type="entry name" value="PKD/Chitinase_dom"/>
</dbReference>
<name>A0A2U1CYK0_9GAMM</name>
<dbReference type="PANTHER" id="PTHR46182">
    <property type="entry name" value="FI19480P1"/>
    <property type="match status" value="1"/>
</dbReference>
<dbReference type="SUPFAM" id="SSF49299">
    <property type="entry name" value="PKD domain"/>
    <property type="match status" value="2"/>
</dbReference>
<gene>
    <name evidence="3" type="ORF">C8D92_103255</name>
</gene>
<dbReference type="RefSeq" id="WP_243402376.1">
    <property type="nucleotide sequence ID" value="NZ_QEKQ01000003.1"/>
</dbReference>
<dbReference type="Pfam" id="PF22352">
    <property type="entry name" value="K319L-like_PKD"/>
    <property type="match status" value="6"/>
</dbReference>
<evidence type="ECO:0000313" key="3">
    <source>
        <dbReference type="EMBL" id="PVY77568.1"/>
    </source>
</evidence>
<feature type="domain" description="PKD/Chitinase" evidence="2">
    <location>
        <begin position="659"/>
        <end position="753"/>
    </location>
</feature>
<feature type="region of interest" description="Disordered" evidence="1">
    <location>
        <begin position="613"/>
        <end position="696"/>
    </location>
</feature>
<dbReference type="NCBIfam" id="NF033191">
    <property type="entry name" value="JDVT-CTERM"/>
    <property type="match status" value="1"/>
</dbReference>